<evidence type="ECO:0000313" key="2">
    <source>
        <dbReference type="Proteomes" id="UP000663851"/>
    </source>
</evidence>
<protein>
    <recommendedName>
        <fullName evidence="3">NAD(+)--protein-arginine ADP-ribosyltransferase</fullName>
    </recommendedName>
</protein>
<reference evidence="1" key="1">
    <citation type="submission" date="2021-02" db="EMBL/GenBank/DDBJ databases">
        <authorList>
            <person name="Nowell W R."/>
        </authorList>
    </citation>
    <scope>NUCLEOTIDE SEQUENCE</scope>
</reference>
<organism evidence="1 2">
    <name type="scientific">Rotaria socialis</name>
    <dbReference type="NCBI Taxonomy" id="392032"/>
    <lineage>
        <taxon>Eukaryota</taxon>
        <taxon>Metazoa</taxon>
        <taxon>Spiralia</taxon>
        <taxon>Gnathifera</taxon>
        <taxon>Rotifera</taxon>
        <taxon>Eurotatoria</taxon>
        <taxon>Bdelloidea</taxon>
        <taxon>Philodinida</taxon>
        <taxon>Philodinidae</taxon>
        <taxon>Rotaria</taxon>
    </lineage>
</organism>
<evidence type="ECO:0008006" key="3">
    <source>
        <dbReference type="Google" id="ProtNLM"/>
    </source>
</evidence>
<proteinExistence type="predicted"/>
<dbReference type="Proteomes" id="UP000663851">
    <property type="component" value="Unassembled WGS sequence"/>
</dbReference>
<name>A0A820QUR8_9BILA</name>
<accession>A0A820QUR8</accession>
<gene>
    <name evidence="1" type="ORF">HFQ381_LOCUS21868</name>
</gene>
<sequence length="374" mass="42093">MNKQLSIFTQQTPIYRLLNEALRKVDRRSLSLWYGYVKLFLAALYKLPPYRGTVWCGIPHDLSTKYRKDDERIWWSFGSRISSLDILTSPNFLGASGVRTLFNIGVFDGRRISEFSEFNAEDEILLLPGTYVRVVSEMKQSGGLHIIHLKQIEPPYFLLGSPEKTLISDNSTVESLSAFNTQIQLAKGISSDSEKATVLKHLLTNKKLSDQVITGVVEYVETMYSAKEKGDVLQLIAKRSELSAKQFQVILKAIDDISNDSSKATTLKTFLLHEKFTVQHLDVVLSAAGSMYSSDDKQSVFNDLICNRYLEARHFPSILNGIQEISNDSHKSSVLCKLDPKLPKNDANLRQAYLMAADSIYPSKDKAAATMAFM</sequence>
<evidence type="ECO:0000313" key="1">
    <source>
        <dbReference type="EMBL" id="CAF4424846.1"/>
    </source>
</evidence>
<dbReference type="SUPFAM" id="SSF56399">
    <property type="entry name" value="ADP-ribosylation"/>
    <property type="match status" value="1"/>
</dbReference>
<dbReference type="EMBL" id="CAJOBO010002005">
    <property type="protein sequence ID" value="CAF4424846.1"/>
    <property type="molecule type" value="Genomic_DNA"/>
</dbReference>
<dbReference type="Gene3D" id="3.90.176.10">
    <property type="entry name" value="Toxin ADP-ribosyltransferase, Chain A, domain 1"/>
    <property type="match status" value="1"/>
</dbReference>
<comment type="caution">
    <text evidence="1">The sequence shown here is derived from an EMBL/GenBank/DDBJ whole genome shotgun (WGS) entry which is preliminary data.</text>
</comment>
<dbReference type="AlphaFoldDB" id="A0A820QUR8"/>